<reference evidence="3 4" key="1">
    <citation type="journal article" date="2019" name="Nat. Plants">
        <title>Stout camphor tree genome fills gaps in understanding of flowering plant genome evolution.</title>
        <authorList>
            <person name="Chaw S.M."/>
            <person name="Liu Y.C."/>
            <person name="Wu Y.W."/>
            <person name="Wang H.Y."/>
            <person name="Lin C.I."/>
            <person name="Wu C.S."/>
            <person name="Ke H.M."/>
            <person name="Chang L.Y."/>
            <person name="Hsu C.Y."/>
            <person name="Yang H.T."/>
            <person name="Sudianto E."/>
            <person name="Hsu M.H."/>
            <person name="Wu K.P."/>
            <person name="Wang L.N."/>
            <person name="Leebens-Mack J.H."/>
            <person name="Tsai I.J."/>
        </authorList>
    </citation>
    <scope>NUCLEOTIDE SEQUENCE [LARGE SCALE GENOMIC DNA]</scope>
    <source>
        <strain evidence="4">cv. Chaw 1501</strain>
        <tissue evidence="3">Young leaves</tissue>
    </source>
</reference>
<dbReference type="PANTHER" id="PTHR11220">
    <property type="entry name" value="HEME-BINDING PROTEIN-RELATED"/>
    <property type="match status" value="1"/>
</dbReference>
<dbReference type="InterPro" id="IPR011256">
    <property type="entry name" value="Reg_factor_effector_dom_sf"/>
</dbReference>
<accession>A0A443PLI2</accession>
<dbReference type="PANTHER" id="PTHR11220:SF58">
    <property type="entry name" value="SOUL HEME-BINDING FAMILY PROTEIN"/>
    <property type="match status" value="1"/>
</dbReference>
<evidence type="ECO:0000313" key="3">
    <source>
        <dbReference type="EMBL" id="RWR91605.1"/>
    </source>
</evidence>
<sequence length="198" mass="22279">MHLLQDGPSDSKRKWQDWCRNTDFSTPLLAMRSVNTTPPLLPKFSTTWCSSAAILLKDSASLPTPEQETRKDRHDGPRPPVITQSLDSTAEKINMTAPVITESTSVSVAEEGGKKEMMVKRVEEEPVPVDRRVVTREEGERKYGVVRFSGVATDEVVEERVEKLKKSLGRDGYKVVGQFLLARYNPPRTLPEVMILIE</sequence>
<feature type="compositionally biased region" description="Basic and acidic residues" evidence="2">
    <location>
        <begin position="67"/>
        <end position="77"/>
    </location>
</feature>
<dbReference type="EMBL" id="QPKB01000009">
    <property type="protein sequence ID" value="RWR91605.1"/>
    <property type="molecule type" value="Genomic_DNA"/>
</dbReference>
<dbReference type="OrthoDB" id="6424451at2759"/>
<dbReference type="Gene3D" id="3.20.80.10">
    <property type="entry name" value="Regulatory factor, effector binding domain"/>
    <property type="match status" value="1"/>
</dbReference>
<protein>
    <submittedName>
        <fullName evidence="3">Heme-binding-like protein, chloroplastic</fullName>
    </submittedName>
</protein>
<organism evidence="3 4">
    <name type="scientific">Cinnamomum micranthum f. kanehirae</name>
    <dbReference type="NCBI Taxonomy" id="337451"/>
    <lineage>
        <taxon>Eukaryota</taxon>
        <taxon>Viridiplantae</taxon>
        <taxon>Streptophyta</taxon>
        <taxon>Embryophyta</taxon>
        <taxon>Tracheophyta</taxon>
        <taxon>Spermatophyta</taxon>
        <taxon>Magnoliopsida</taxon>
        <taxon>Magnoliidae</taxon>
        <taxon>Laurales</taxon>
        <taxon>Lauraceae</taxon>
        <taxon>Cinnamomum</taxon>
    </lineage>
</organism>
<dbReference type="Pfam" id="PF04832">
    <property type="entry name" value="SOUL"/>
    <property type="match status" value="1"/>
</dbReference>
<name>A0A443PLI2_9MAGN</name>
<proteinExistence type="inferred from homology"/>
<comment type="similarity">
    <text evidence="1">Belongs to the HEBP family.</text>
</comment>
<dbReference type="InterPro" id="IPR006917">
    <property type="entry name" value="SOUL_heme-bd"/>
</dbReference>
<dbReference type="SUPFAM" id="SSF55136">
    <property type="entry name" value="Probable bacterial effector-binding domain"/>
    <property type="match status" value="1"/>
</dbReference>
<evidence type="ECO:0000313" key="4">
    <source>
        <dbReference type="Proteomes" id="UP000283530"/>
    </source>
</evidence>
<comment type="caution">
    <text evidence="3">The sequence shown here is derived from an EMBL/GenBank/DDBJ whole genome shotgun (WGS) entry which is preliminary data.</text>
</comment>
<feature type="region of interest" description="Disordered" evidence="2">
    <location>
        <begin position="59"/>
        <end position="80"/>
    </location>
</feature>
<gene>
    <name evidence="3" type="ORF">CKAN_02077100</name>
</gene>
<dbReference type="AlphaFoldDB" id="A0A443PLI2"/>
<evidence type="ECO:0000256" key="1">
    <source>
        <dbReference type="ARBA" id="ARBA00009817"/>
    </source>
</evidence>
<evidence type="ECO:0000256" key="2">
    <source>
        <dbReference type="SAM" id="MobiDB-lite"/>
    </source>
</evidence>
<keyword evidence="4" id="KW-1185">Reference proteome</keyword>
<dbReference type="Proteomes" id="UP000283530">
    <property type="component" value="Unassembled WGS sequence"/>
</dbReference>